<comment type="caution">
    <text evidence="4">The sequence shown here is derived from an EMBL/GenBank/DDBJ whole genome shotgun (WGS) entry which is preliminary data.</text>
</comment>
<dbReference type="Proteomes" id="UP001159427">
    <property type="component" value="Unassembled WGS sequence"/>
</dbReference>
<feature type="domain" description="WAP" evidence="3">
    <location>
        <begin position="63"/>
        <end position="95"/>
    </location>
</feature>
<feature type="signal peptide" evidence="2">
    <location>
        <begin position="1"/>
        <end position="18"/>
    </location>
</feature>
<evidence type="ECO:0000313" key="5">
    <source>
        <dbReference type="Proteomes" id="UP001159427"/>
    </source>
</evidence>
<feature type="compositionally biased region" description="Pro residues" evidence="1">
    <location>
        <begin position="193"/>
        <end position="203"/>
    </location>
</feature>
<feature type="region of interest" description="Disordered" evidence="1">
    <location>
        <begin position="175"/>
        <end position="310"/>
    </location>
</feature>
<protein>
    <recommendedName>
        <fullName evidence="3">WAP domain-containing protein</fullName>
    </recommendedName>
</protein>
<evidence type="ECO:0000313" key="4">
    <source>
        <dbReference type="EMBL" id="CAH3026429.1"/>
    </source>
</evidence>
<organism evidence="4 5">
    <name type="scientific">Porites evermanni</name>
    <dbReference type="NCBI Taxonomy" id="104178"/>
    <lineage>
        <taxon>Eukaryota</taxon>
        <taxon>Metazoa</taxon>
        <taxon>Cnidaria</taxon>
        <taxon>Anthozoa</taxon>
        <taxon>Hexacorallia</taxon>
        <taxon>Scleractinia</taxon>
        <taxon>Fungiina</taxon>
        <taxon>Poritidae</taxon>
        <taxon>Porites</taxon>
    </lineage>
</organism>
<name>A0ABN8MCX9_9CNID</name>
<evidence type="ECO:0000256" key="1">
    <source>
        <dbReference type="SAM" id="MobiDB-lite"/>
    </source>
</evidence>
<evidence type="ECO:0000256" key="2">
    <source>
        <dbReference type="SAM" id="SignalP"/>
    </source>
</evidence>
<evidence type="ECO:0000259" key="3">
    <source>
        <dbReference type="Pfam" id="PF00095"/>
    </source>
</evidence>
<feature type="chain" id="PRO_5046333942" description="WAP domain-containing protein" evidence="2">
    <location>
        <begin position="19"/>
        <end position="310"/>
    </location>
</feature>
<feature type="compositionally biased region" description="Low complexity" evidence="1">
    <location>
        <begin position="175"/>
        <end position="192"/>
    </location>
</feature>
<dbReference type="Pfam" id="PF00095">
    <property type="entry name" value="WAP"/>
    <property type="match status" value="1"/>
</dbReference>
<keyword evidence="2" id="KW-0732">Signal</keyword>
<sequence>MRAFVVLLLAGIAVLCQSGSIQRNKRGYLSRTGLCVNPAENFKIKDPRLNFWGVAYVLPDDANPKCTESECSEDSHCDADRKCCKNYCGGMVCTPTMRDPNPCKKFQCPVGQTCKIQYVPCVMPKCKDAIAVNRPTCVKDPNASPPVLPPVAPGYPEQSSFAPSLYNQQPLAYQPQPQQYPQAPQASFMPQQPMAPLPPPMAPMSPMSAYQNDQPGGEANAPAGFTAGNQPDLETGVNDAPLAKALQNENQSLAFQNDSPLPSDQSNFLPPPPEAREQQQPLVNEQAIAPPAANPMIALQPRWDRSTTLQ</sequence>
<feature type="compositionally biased region" description="Polar residues" evidence="1">
    <location>
        <begin position="247"/>
        <end position="268"/>
    </location>
</feature>
<gene>
    <name evidence="4" type="ORF">PEVE_00029041</name>
</gene>
<feature type="compositionally biased region" description="Low complexity" evidence="1">
    <location>
        <begin position="287"/>
        <end position="298"/>
    </location>
</feature>
<accession>A0ABN8MCX9</accession>
<keyword evidence="5" id="KW-1185">Reference proteome</keyword>
<dbReference type="EMBL" id="CALNXI010000404">
    <property type="protein sequence ID" value="CAH3026429.1"/>
    <property type="molecule type" value="Genomic_DNA"/>
</dbReference>
<reference evidence="4 5" key="1">
    <citation type="submission" date="2022-05" db="EMBL/GenBank/DDBJ databases">
        <authorList>
            <consortium name="Genoscope - CEA"/>
            <person name="William W."/>
        </authorList>
    </citation>
    <scope>NUCLEOTIDE SEQUENCE [LARGE SCALE GENOMIC DNA]</scope>
</reference>
<dbReference type="InterPro" id="IPR008197">
    <property type="entry name" value="WAP_dom"/>
</dbReference>
<proteinExistence type="predicted"/>